<dbReference type="Proteomes" id="UP000308744">
    <property type="component" value="Unassembled WGS sequence"/>
</dbReference>
<gene>
    <name evidence="1" type="ORF">FC756_22065</name>
</gene>
<protein>
    <submittedName>
        <fullName evidence="1">Uncharacterized protein</fullName>
    </submittedName>
</protein>
<evidence type="ECO:0000313" key="2">
    <source>
        <dbReference type="Proteomes" id="UP000308744"/>
    </source>
</evidence>
<evidence type="ECO:0000313" key="1">
    <source>
        <dbReference type="EMBL" id="TKI53803.1"/>
    </source>
</evidence>
<dbReference type="EMBL" id="SZPU01000101">
    <property type="protein sequence ID" value="TKI53803.1"/>
    <property type="molecule type" value="Genomic_DNA"/>
</dbReference>
<dbReference type="RefSeq" id="WP_153063525.1">
    <property type="nucleotide sequence ID" value="NZ_PYWM01000067.1"/>
</dbReference>
<name>A0A4V5TI66_9BACI</name>
<comment type="caution">
    <text evidence="1">The sequence shown here is derived from an EMBL/GenBank/DDBJ whole genome shotgun (WGS) entry which is preliminary data.</text>
</comment>
<dbReference type="AlphaFoldDB" id="A0A4V5TI66"/>
<sequence>MMFKISFKIFENDSVEEMELNGADGYFQFEIDNETYGIFIPENIDVFSVSIYWWLYYFLKALLILKSESYVLISDIEKPKIWIELMKEKNIVKISKITADKPEGSGAIETKEMPKLIHQHWKDKQISYENLKTEVVNKTKLYIEELRVLNNEVNKDIFEFGKFDTRNRKINS</sequence>
<proteinExistence type="predicted"/>
<reference evidence="1 2" key="1">
    <citation type="submission" date="2019-04" db="EMBL/GenBank/DDBJ databases">
        <title>Lysinibacillus genome sequencing.</title>
        <authorList>
            <person name="Dunlap C."/>
        </authorList>
    </citation>
    <scope>NUCLEOTIDE SEQUENCE [LARGE SCALE GENOMIC DNA]</scope>
    <source>
        <strain evidence="1 2">CCTCC AB 2010389</strain>
    </source>
</reference>
<keyword evidence="2" id="KW-1185">Reference proteome</keyword>
<organism evidence="1 2">
    <name type="scientific">Lysinibacillus mangiferihumi</name>
    <dbReference type="NCBI Taxonomy" id="1130819"/>
    <lineage>
        <taxon>Bacteria</taxon>
        <taxon>Bacillati</taxon>
        <taxon>Bacillota</taxon>
        <taxon>Bacilli</taxon>
        <taxon>Bacillales</taxon>
        <taxon>Bacillaceae</taxon>
        <taxon>Lysinibacillus</taxon>
    </lineage>
</organism>
<accession>A0A4V5TI66</accession>